<dbReference type="STRING" id="267608.RSc2330"/>
<gene>
    <name evidence="1" type="ordered locus">RSc2330</name>
</gene>
<protein>
    <submittedName>
        <fullName evidence="1">Uncharacterized protein</fullName>
    </submittedName>
</protein>
<keyword evidence="2" id="KW-1185">Reference proteome</keyword>
<evidence type="ECO:0000313" key="2">
    <source>
        <dbReference type="Proteomes" id="UP000001436"/>
    </source>
</evidence>
<dbReference type="EMBL" id="AL646052">
    <property type="protein sequence ID" value="CAD16037.1"/>
    <property type="molecule type" value="Genomic_DNA"/>
</dbReference>
<reference evidence="1 2" key="1">
    <citation type="journal article" date="2002" name="Nature">
        <title>Genome sequence of the plant pathogen Ralstonia solanacearum.</title>
        <authorList>
            <person name="Salanoubat M."/>
            <person name="Genin S."/>
            <person name="Artiguenave F."/>
            <person name="Gouzy J."/>
            <person name="Mangenot S."/>
            <person name="Arlat M."/>
            <person name="Billault A."/>
            <person name="Brottier P."/>
            <person name="Camus J.C."/>
            <person name="Cattolico L."/>
            <person name="Chandler M."/>
            <person name="Choisne N."/>
            <person name="Claudel-Renard C."/>
            <person name="Cunnac S."/>
            <person name="Demange N."/>
            <person name="Gaspin C."/>
            <person name="Lavie M."/>
            <person name="Moisan A."/>
            <person name="Robert C."/>
            <person name="Saurin W."/>
            <person name="Schiex T."/>
            <person name="Siguier P."/>
            <person name="Thebault P."/>
            <person name="Whalen M."/>
            <person name="Wincker P."/>
            <person name="Levy M."/>
            <person name="Weissenbach J."/>
            <person name="Boucher C.A."/>
        </authorList>
    </citation>
    <scope>NUCLEOTIDE SEQUENCE [LARGE SCALE GENOMIC DNA]</scope>
    <source>
        <strain evidence="2">ATCC BAA-1114 / GMI1000</strain>
    </source>
</reference>
<accession>Q8XWY8</accession>
<dbReference type="HOGENOM" id="CLU_2828169_0_0_4"/>
<dbReference type="EnsemblBacteria" id="CAD16037">
    <property type="protein sequence ID" value="CAD16037"/>
    <property type="gene ID" value="RSc2330"/>
</dbReference>
<organism evidence="1 2">
    <name type="scientific">Ralstonia nicotianae (strain ATCC BAA-1114 / GMI1000)</name>
    <name type="common">Ralstonia solanacearum</name>
    <dbReference type="NCBI Taxonomy" id="267608"/>
    <lineage>
        <taxon>Bacteria</taxon>
        <taxon>Pseudomonadati</taxon>
        <taxon>Pseudomonadota</taxon>
        <taxon>Betaproteobacteria</taxon>
        <taxon>Burkholderiales</taxon>
        <taxon>Burkholderiaceae</taxon>
        <taxon>Ralstonia</taxon>
        <taxon>Ralstonia solanacearum species complex</taxon>
    </lineage>
</organism>
<evidence type="ECO:0000313" key="1">
    <source>
        <dbReference type="EMBL" id="CAD16037.1"/>
    </source>
</evidence>
<proteinExistence type="predicted"/>
<dbReference type="RefSeq" id="WP_011002255.1">
    <property type="nucleotide sequence ID" value="NC_003295.1"/>
</dbReference>
<dbReference type="Proteomes" id="UP000001436">
    <property type="component" value="Chromosome"/>
</dbReference>
<name>Q8XWY8_RALN1</name>
<sequence length="66" mass="7464">MAFVAYRHFADFENPSVATLILAHLYRMGTDEEDIVSFIENTDEIEDEAAFGKLLRAAEKQAQDQA</sequence>
<dbReference type="AlphaFoldDB" id="Q8XWY8"/>
<dbReference type="KEGG" id="rso:RSc2330"/>